<protein>
    <submittedName>
        <fullName evidence="2">Oxidoreductase</fullName>
    </submittedName>
</protein>
<dbReference type="RefSeq" id="WP_338247849.1">
    <property type="nucleotide sequence ID" value="NZ_BSRI01000001.1"/>
</dbReference>
<sequence>MIAYHSGELEVQIRAGVQTGAVRINKGIRETIPVIAQTFLREQRMVVVSSVDQEGHLWASLLTGKPGFLQTPDDQTVEIRAVPRPGDPLATSLRVGAAIGMIMIDFATRRRMRVNGRGKNTQNGIVVHVEQVYSNCPKYIQARALVTEDSNEQPVPTAGVAPAAHMQELTGEQRSWIERADTFFVASNHPAGGSDASHRGGPPGFVRVESATRLVFPDYAGNQMFQTLGNISVQPHAGLLFLDFESGDTLQLSGQAHVIWERERVAAFPGAQRLLEFTIEEAIETRHAVPLRWQLIEYSPFLPDVTPQDTPASLSTIYEQ</sequence>
<evidence type="ECO:0000259" key="1">
    <source>
        <dbReference type="Pfam" id="PF01243"/>
    </source>
</evidence>
<accession>A0ABQ6FP18</accession>
<feature type="domain" description="Pyridoxamine 5'-phosphate oxidase N-terminal" evidence="1">
    <location>
        <begin position="169"/>
        <end position="274"/>
    </location>
</feature>
<dbReference type="Gene3D" id="2.30.110.10">
    <property type="entry name" value="Electron Transport, Fmn-binding Protein, Chain A"/>
    <property type="match status" value="2"/>
</dbReference>
<dbReference type="SUPFAM" id="SSF50475">
    <property type="entry name" value="FMN-binding split barrel"/>
    <property type="match status" value="1"/>
</dbReference>
<dbReference type="Proteomes" id="UP001344906">
    <property type="component" value="Unassembled WGS sequence"/>
</dbReference>
<dbReference type="PANTHER" id="PTHR42815">
    <property type="entry name" value="FAD-BINDING, PUTATIVE (AFU_ORTHOLOGUE AFUA_6G07600)-RELATED"/>
    <property type="match status" value="1"/>
</dbReference>
<evidence type="ECO:0000313" key="3">
    <source>
        <dbReference type="Proteomes" id="UP001344906"/>
    </source>
</evidence>
<dbReference type="EMBL" id="BSRI01000001">
    <property type="protein sequence ID" value="GLV54141.1"/>
    <property type="molecule type" value="Genomic_DNA"/>
</dbReference>
<gene>
    <name evidence="2" type="ORF">KDH_09900</name>
</gene>
<evidence type="ECO:0000313" key="2">
    <source>
        <dbReference type="EMBL" id="GLV54141.1"/>
    </source>
</evidence>
<organism evidence="2 3">
    <name type="scientific">Dictyobacter halimunensis</name>
    <dbReference type="NCBI Taxonomy" id="3026934"/>
    <lineage>
        <taxon>Bacteria</taxon>
        <taxon>Bacillati</taxon>
        <taxon>Chloroflexota</taxon>
        <taxon>Ktedonobacteria</taxon>
        <taxon>Ktedonobacterales</taxon>
        <taxon>Dictyobacteraceae</taxon>
        <taxon>Dictyobacter</taxon>
    </lineage>
</organism>
<dbReference type="PANTHER" id="PTHR42815:SF2">
    <property type="entry name" value="FAD-BINDING, PUTATIVE (AFU_ORTHOLOGUE AFUA_6G07600)-RELATED"/>
    <property type="match status" value="1"/>
</dbReference>
<reference evidence="2 3" key="1">
    <citation type="submission" date="2023-02" db="EMBL/GenBank/DDBJ databases">
        <title>Dictyobacter halimunensis sp. nov., a new member of the class Ktedonobacteria from forest soil in a geothermal area.</title>
        <authorList>
            <person name="Rachmania M.K."/>
            <person name="Ningsih F."/>
            <person name="Sakai Y."/>
            <person name="Yabe S."/>
            <person name="Yokota A."/>
            <person name="Sjamsuridzal W."/>
        </authorList>
    </citation>
    <scope>NUCLEOTIDE SEQUENCE [LARGE SCALE GENOMIC DNA]</scope>
    <source>
        <strain evidence="2 3">S3.2.2.5</strain>
    </source>
</reference>
<comment type="caution">
    <text evidence="2">The sequence shown here is derived from an EMBL/GenBank/DDBJ whole genome shotgun (WGS) entry which is preliminary data.</text>
</comment>
<proteinExistence type="predicted"/>
<dbReference type="InterPro" id="IPR011576">
    <property type="entry name" value="Pyridox_Oxase_N"/>
</dbReference>
<keyword evidence="3" id="KW-1185">Reference proteome</keyword>
<dbReference type="Pfam" id="PF01243">
    <property type="entry name" value="PNPOx_N"/>
    <property type="match status" value="1"/>
</dbReference>
<dbReference type="InterPro" id="IPR012349">
    <property type="entry name" value="Split_barrel_FMN-bd"/>
</dbReference>
<name>A0ABQ6FP18_9CHLR</name>